<keyword evidence="3" id="KW-1185">Reference proteome</keyword>
<name>A0A9Q3JK92_9BASI</name>
<sequence length="197" mass="21851">MANPTPYCHMQPPTPDQHSQQGSGAHYHCEWVLQVQFVEWDASEKVLIDTGVSIHLSGAMRFAMCMRSVSPFCIFFADSNSSILILQMITLKLPLHEGLVLVHDVAYSNKISGTILSVGHLCTAGVVPIFDYLNLSLLVCGFLVTTTFKNNCWWMDVLTMEGTKRSAAVPPSCDLSAIEMNPISQPTNMVLSLHEWH</sequence>
<feature type="region of interest" description="Disordered" evidence="1">
    <location>
        <begin position="1"/>
        <end position="22"/>
    </location>
</feature>
<dbReference type="Proteomes" id="UP000765509">
    <property type="component" value="Unassembled WGS sequence"/>
</dbReference>
<evidence type="ECO:0000256" key="1">
    <source>
        <dbReference type="SAM" id="MobiDB-lite"/>
    </source>
</evidence>
<organism evidence="2 3">
    <name type="scientific">Austropuccinia psidii MF-1</name>
    <dbReference type="NCBI Taxonomy" id="1389203"/>
    <lineage>
        <taxon>Eukaryota</taxon>
        <taxon>Fungi</taxon>
        <taxon>Dikarya</taxon>
        <taxon>Basidiomycota</taxon>
        <taxon>Pucciniomycotina</taxon>
        <taxon>Pucciniomycetes</taxon>
        <taxon>Pucciniales</taxon>
        <taxon>Sphaerophragmiaceae</taxon>
        <taxon>Austropuccinia</taxon>
    </lineage>
</organism>
<evidence type="ECO:0000313" key="3">
    <source>
        <dbReference type="Proteomes" id="UP000765509"/>
    </source>
</evidence>
<dbReference type="EMBL" id="AVOT02073970">
    <property type="protein sequence ID" value="MBW0563259.1"/>
    <property type="molecule type" value="Genomic_DNA"/>
</dbReference>
<proteinExistence type="predicted"/>
<comment type="caution">
    <text evidence="2">The sequence shown here is derived from an EMBL/GenBank/DDBJ whole genome shotgun (WGS) entry which is preliminary data.</text>
</comment>
<dbReference type="AlphaFoldDB" id="A0A9Q3JK92"/>
<reference evidence="2" key="1">
    <citation type="submission" date="2021-03" db="EMBL/GenBank/DDBJ databases">
        <title>Draft genome sequence of rust myrtle Austropuccinia psidii MF-1, a brazilian biotype.</title>
        <authorList>
            <person name="Quecine M.C."/>
            <person name="Pachon D.M.R."/>
            <person name="Bonatelli M.L."/>
            <person name="Correr F.H."/>
            <person name="Franceschini L.M."/>
            <person name="Leite T.F."/>
            <person name="Margarido G.R.A."/>
            <person name="Almeida C.A."/>
            <person name="Ferrarezi J.A."/>
            <person name="Labate C.A."/>
        </authorList>
    </citation>
    <scope>NUCLEOTIDE SEQUENCE</scope>
    <source>
        <strain evidence="2">MF-1</strain>
    </source>
</reference>
<protein>
    <submittedName>
        <fullName evidence="2">Uncharacterized protein</fullName>
    </submittedName>
</protein>
<accession>A0A9Q3JK92</accession>
<evidence type="ECO:0000313" key="2">
    <source>
        <dbReference type="EMBL" id="MBW0563259.1"/>
    </source>
</evidence>
<gene>
    <name evidence="2" type="ORF">O181_102974</name>
</gene>